<feature type="signal peptide" evidence="7">
    <location>
        <begin position="1"/>
        <end position="30"/>
    </location>
</feature>
<evidence type="ECO:0000313" key="9">
    <source>
        <dbReference type="EMBL" id="TRX74712.1"/>
    </source>
</evidence>
<dbReference type="PANTHER" id="PTHR30024:SF42">
    <property type="entry name" value="ALIPHATIC SULFONATES-BINDING PROTEIN-RELATED"/>
    <property type="match status" value="1"/>
</dbReference>
<protein>
    <recommendedName>
        <fullName evidence="6">Putative aliphatic sulfonates-binding protein</fullName>
    </recommendedName>
</protein>
<comment type="caution">
    <text evidence="9">The sequence shown here is derived from an EMBL/GenBank/DDBJ whole genome shotgun (WGS) entry which is preliminary data.</text>
</comment>
<evidence type="ECO:0000256" key="4">
    <source>
        <dbReference type="ARBA" id="ARBA00022729"/>
    </source>
</evidence>
<evidence type="ECO:0000313" key="10">
    <source>
        <dbReference type="Proteomes" id="UP000315235"/>
    </source>
</evidence>
<evidence type="ECO:0000259" key="8">
    <source>
        <dbReference type="SMART" id="SM00062"/>
    </source>
</evidence>
<dbReference type="RefSeq" id="WP_143488566.1">
    <property type="nucleotide sequence ID" value="NZ_VJOY01000007.1"/>
</dbReference>
<name>A0A553GYZ9_9PSED</name>
<comment type="similarity">
    <text evidence="2">Belongs to the bacterial solute-binding protein SsuA/TauA family.</text>
</comment>
<feature type="chain" id="PRO_5021836492" description="Putative aliphatic sulfonates-binding protein" evidence="7">
    <location>
        <begin position="31"/>
        <end position="323"/>
    </location>
</feature>
<dbReference type="Gene3D" id="3.40.190.10">
    <property type="entry name" value="Periplasmic binding protein-like II"/>
    <property type="match status" value="2"/>
</dbReference>
<evidence type="ECO:0000256" key="5">
    <source>
        <dbReference type="ARBA" id="ARBA00055538"/>
    </source>
</evidence>
<comment type="subcellular location">
    <subcellularLocation>
        <location evidence="1">Periplasm</location>
    </subcellularLocation>
</comment>
<dbReference type="GO" id="GO:0042626">
    <property type="term" value="F:ATPase-coupled transmembrane transporter activity"/>
    <property type="evidence" value="ECO:0007669"/>
    <property type="project" value="InterPro"/>
</dbReference>
<dbReference type="Proteomes" id="UP000315235">
    <property type="component" value="Unassembled WGS sequence"/>
</dbReference>
<keyword evidence="4 7" id="KW-0732">Signal</keyword>
<feature type="domain" description="Solute-binding protein family 3/N-terminal" evidence="8">
    <location>
        <begin position="35"/>
        <end position="252"/>
    </location>
</feature>
<proteinExistence type="inferred from homology"/>
<dbReference type="Pfam" id="PF09084">
    <property type="entry name" value="NMT1"/>
    <property type="match status" value="1"/>
</dbReference>
<dbReference type="SUPFAM" id="SSF53850">
    <property type="entry name" value="Periplasmic binding protein-like II"/>
    <property type="match status" value="1"/>
</dbReference>
<accession>A0A553GYZ9</accession>
<dbReference type="InterPro" id="IPR010067">
    <property type="entry name" value="ABC_SsuA_sub-bd"/>
</dbReference>
<dbReference type="InterPro" id="IPR015168">
    <property type="entry name" value="SsuA/THI5"/>
</dbReference>
<dbReference type="AlphaFoldDB" id="A0A553GYZ9"/>
<evidence type="ECO:0000256" key="1">
    <source>
        <dbReference type="ARBA" id="ARBA00004418"/>
    </source>
</evidence>
<reference evidence="9 10" key="1">
    <citation type="submission" date="2019-07" db="EMBL/GenBank/DDBJ databases">
        <title>Pseudomonas mangiferae sp. nov., isolated from bark of mango tree in Thailand.</title>
        <authorList>
            <person name="Srisuk N."/>
            <person name="Anurat P."/>
        </authorList>
    </citation>
    <scope>NUCLEOTIDE SEQUENCE [LARGE SCALE GENOMIC DNA]</scope>
    <source>
        <strain evidence="9 10">DMKU_BBB3-04</strain>
    </source>
</reference>
<keyword evidence="3" id="KW-0813">Transport</keyword>
<evidence type="ECO:0000256" key="2">
    <source>
        <dbReference type="ARBA" id="ARBA00010742"/>
    </source>
</evidence>
<evidence type="ECO:0000256" key="7">
    <source>
        <dbReference type="SAM" id="SignalP"/>
    </source>
</evidence>
<dbReference type="EMBL" id="VJOY01000007">
    <property type="protein sequence ID" value="TRX74712.1"/>
    <property type="molecule type" value="Genomic_DNA"/>
</dbReference>
<sequence>MSIKQFGKRFASLFIAATLGASLGAAPAAADNERTLRIGYQKFNSLNILKGTGALEKALADQHVKVSWHEFAAGPQLLEALATGAIDLGHAADTPSVFAQAAGKPVVYLAAEQPYPKGIGLLANQDAPIATVADLKGKRVAIGRGWNAQYLLVLALEEAGLTYADITPAYVNNAADAVAALQSKSVDAVGLWDPFLAAAQKNLSVKTLRDGQGLSNNRTFYLSTAAFADANRPLLKVFFQQLGQTAQWANANPQAVADLLAPQLGIPADVLKVATERRNYAAVALDAGIVAEQQKLADAFQRIQLIPKPLKVSDAVYPESVLP</sequence>
<dbReference type="FunFam" id="3.40.190.10:FF:000050">
    <property type="entry name" value="Sulfonate ABC transporter substrate-binding protein"/>
    <property type="match status" value="1"/>
</dbReference>
<evidence type="ECO:0000256" key="3">
    <source>
        <dbReference type="ARBA" id="ARBA00022448"/>
    </source>
</evidence>
<evidence type="ECO:0000256" key="6">
    <source>
        <dbReference type="ARBA" id="ARBA00070228"/>
    </source>
</evidence>
<gene>
    <name evidence="9" type="ORF">FM069_11960</name>
</gene>
<organism evidence="9 10">
    <name type="scientific">Pseudomonas mangiferae</name>
    <dbReference type="NCBI Taxonomy" id="2593654"/>
    <lineage>
        <taxon>Bacteria</taxon>
        <taxon>Pseudomonadati</taxon>
        <taxon>Pseudomonadota</taxon>
        <taxon>Gammaproteobacteria</taxon>
        <taxon>Pseudomonadales</taxon>
        <taxon>Pseudomonadaceae</taxon>
        <taxon>Pseudomonas</taxon>
    </lineage>
</organism>
<comment type="function">
    <text evidence="5">Part of a binding-protein-dependent transport system for aliphatic sulfonates. Putative binding protein.</text>
</comment>
<dbReference type="PANTHER" id="PTHR30024">
    <property type="entry name" value="ALIPHATIC SULFONATES-BINDING PROTEIN-RELATED"/>
    <property type="match status" value="1"/>
</dbReference>
<dbReference type="GO" id="GO:0016020">
    <property type="term" value="C:membrane"/>
    <property type="evidence" value="ECO:0007669"/>
    <property type="project" value="InterPro"/>
</dbReference>
<dbReference type="SMART" id="SM00062">
    <property type="entry name" value="PBPb"/>
    <property type="match status" value="1"/>
</dbReference>
<keyword evidence="10" id="KW-1185">Reference proteome</keyword>
<dbReference type="GO" id="GO:0042597">
    <property type="term" value="C:periplasmic space"/>
    <property type="evidence" value="ECO:0007669"/>
    <property type="project" value="UniProtKB-SubCell"/>
</dbReference>
<dbReference type="InterPro" id="IPR001638">
    <property type="entry name" value="Solute-binding_3/MltF_N"/>
</dbReference>
<dbReference type="OrthoDB" id="9780180at2"/>
<dbReference type="NCBIfam" id="TIGR01728">
    <property type="entry name" value="SsuA_fam"/>
    <property type="match status" value="1"/>
</dbReference>